<reference evidence="3 4" key="1">
    <citation type="submission" date="2014-04" db="EMBL/GenBank/DDBJ databases">
        <title>Vibrio metecus sp. nov., a close relative of Vibrio cholerae isolated from coastal brackish ponds and clinical specimens.</title>
        <authorList>
            <person name="Kirchberger P.C."/>
            <person name="Turnsek M."/>
            <person name="Hunt D.E."/>
            <person name="Haley B.J."/>
            <person name="Colwell R."/>
            <person name="Polz M.F."/>
            <person name="Tarr C.L."/>
            <person name="Boucher Y."/>
        </authorList>
    </citation>
    <scope>NUCLEOTIDE SEQUENCE [LARGE SCALE GENOMIC DNA]</scope>
    <source>
        <strain evidence="4">PPCK-2014</strain>
    </source>
</reference>
<sequence length="370" mass="42229">MTQAWLETYLPHPIDWLKTHRVLVIKLRHHGDVLLSSPVFQVLKNHYPHLEIDALVYQDTAPMLEQHPAVSQLHVIDKKWKSQGFLSTVRHELSLIQQLRQRNYDVVIHLTESRRGLWLKWLCNASYGIAGNYSNRQDRLWKRAFPLRYPLPRQGNRRHTVEVHLDSLRKSGIVVKPTEKKLVLNLTNADFQKLEHQAPTLPSEPFIVLHPTSRWLFKTWPLDHYRLLIERLLEAGHNIVISAAPDPVELDLVNHMLDGLTHPRLIRLDGQLSLRTLAALISRATLMVGVDSVPMHIAAAVNTPLVALFGPSGDNEWGPWSQQAHVLTSQHTCRPCGFDGCGSGKVSECLVSITVDTVYQAIERQLNKHD</sequence>
<gene>
    <name evidence="3" type="ORF">DP83_05255</name>
</gene>
<dbReference type="CDD" id="cd03789">
    <property type="entry name" value="GT9_LPS_heptosyltransferase"/>
    <property type="match status" value="1"/>
</dbReference>
<keyword evidence="4" id="KW-1185">Reference proteome</keyword>
<dbReference type="NCBIfam" id="TIGR02201">
    <property type="entry name" value="heptsyl_trn_III"/>
    <property type="match status" value="1"/>
</dbReference>
<evidence type="ECO:0000313" key="3">
    <source>
        <dbReference type="EMBL" id="KDO14953.1"/>
    </source>
</evidence>
<dbReference type="Proteomes" id="UP000027331">
    <property type="component" value="Unassembled WGS sequence"/>
</dbReference>
<dbReference type="EMBL" id="JJMN01000031">
    <property type="protein sequence ID" value="KDO14953.1"/>
    <property type="molecule type" value="Genomic_DNA"/>
</dbReference>
<organism evidence="3 4">
    <name type="scientific">Vibrio metoecus</name>
    <dbReference type="NCBI Taxonomy" id="1481663"/>
    <lineage>
        <taxon>Bacteria</taxon>
        <taxon>Pseudomonadati</taxon>
        <taxon>Pseudomonadota</taxon>
        <taxon>Gammaproteobacteria</taxon>
        <taxon>Vibrionales</taxon>
        <taxon>Vibrionaceae</taxon>
        <taxon>Vibrio</taxon>
    </lineage>
</organism>
<evidence type="ECO:0008006" key="5">
    <source>
        <dbReference type="Google" id="ProtNLM"/>
    </source>
</evidence>
<keyword evidence="1" id="KW-0328">Glycosyltransferase</keyword>
<keyword evidence="2" id="KW-0808">Transferase</keyword>
<dbReference type="Gene3D" id="3.40.50.2000">
    <property type="entry name" value="Glycogen Phosphorylase B"/>
    <property type="match status" value="2"/>
</dbReference>
<dbReference type="InterPro" id="IPR051199">
    <property type="entry name" value="LPS_LOS_Heptosyltrfase"/>
</dbReference>
<dbReference type="PANTHER" id="PTHR30160:SF1">
    <property type="entry name" value="LIPOPOLYSACCHARIDE 1,2-N-ACETYLGLUCOSAMINETRANSFERASE-RELATED"/>
    <property type="match status" value="1"/>
</dbReference>
<evidence type="ECO:0000256" key="1">
    <source>
        <dbReference type="ARBA" id="ARBA00022676"/>
    </source>
</evidence>
<evidence type="ECO:0000256" key="2">
    <source>
        <dbReference type="ARBA" id="ARBA00022679"/>
    </source>
</evidence>
<dbReference type="SUPFAM" id="SSF53756">
    <property type="entry name" value="UDP-Glycosyltransferase/glycogen phosphorylase"/>
    <property type="match status" value="1"/>
</dbReference>
<comment type="caution">
    <text evidence="3">The sequence shown here is derived from an EMBL/GenBank/DDBJ whole genome shotgun (WGS) entry which is preliminary data.</text>
</comment>
<dbReference type="PANTHER" id="PTHR30160">
    <property type="entry name" value="TETRAACYLDISACCHARIDE 4'-KINASE-RELATED"/>
    <property type="match status" value="1"/>
</dbReference>
<dbReference type="InterPro" id="IPR002201">
    <property type="entry name" value="Glyco_trans_9"/>
</dbReference>
<dbReference type="RefSeq" id="WP_055030387.1">
    <property type="nucleotide sequence ID" value="NZ_LBGQ01000031.1"/>
</dbReference>
<name>A0ABR4RZ17_VIBMT</name>
<accession>A0ABR4RZ17</accession>
<protein>
    <recommendedName>
        <fullName evidence="5">Lipopolysaccharide heptosyltransferase III</fullName>
    </recommendedName>
</protein>
<dbReference type="InterPro" id="IPR011916">
    <property type="entry name" value="LipoPS_heptosylTferase-III"/>
</dbReference>
<evidence type="ECO:0000313" key="4">
    <source>
        <dbReference type="Proteomes" id="UP000027331"/>
    </source>
</evidence>
<dbReference type="Pfam" id="PF01075">
    <property type="entry name" value="Glyco_transf_9"/>
    <property type="match status" value="1"/>
</dbReference>
<proteinExistence type="predicted"/>